<gene>
    <name evidence="3" type="ORF">OESDEN_13474</name>
</gene>
<evidence type="ECO:0000313" key="3">
    <source>
        <dbReference type="EMBL" id="KHJ86766.1"/>
    </source>
</evidence>
<dbReference type="EMBL" id="KN559459">
    <property type="protein sequence ID" value="KHJ86766.1"/>
    <property type="molecule type" value="Genomic_DNA"/>
</dbReference>
<dbReference type="PANTHER" id="PTHR24320:SF226">
    <property type="entry name" value="RETINOL DEHYDROGENASE 11"/>
    <property type="match status" value="1"/>
</dbReference>
<name>A0A0B1SS99_OESDE</name>
<proteinExistence type="inferred from homology"/>
<evidence type="ECO:0008006" key="5">
    <source>
        <dbReference type="Google" id="ProtNLM"/>
    </source>
</evidence>
<accession>A0A0B1SS99</accession>
<organism evidence="3 4">
    <name type="scientific">Oesophagostomum dentatum</name>
    <name type="common">Nodular worm</name>
    <dbReference type="NCBI Taxonomy" id="61180"/>
    <lineage>
        <taxon>Eukaryota</taxon>
        <taxon>Metazoa</taxon>
        <taxon>Ecdysozoa</taxon>
        <taxon>Nematoda</taxon>
        <taxon>Chromadorea</taxon>
        <taxon>Rhabditida</taxon>
        <taxon>Rhabditina</taxon>
        <taxon>Rhabditomorpha</taxon>
        <taxon>Strongyloidea</taxon>
        <taxon>Strongylidae</taxon>
        <taxon>Oesophagostomum</taxon>
    </lineage>
</organism>
<comment type="similarity">
    <text evidence="1">Belongs to the short-chain dehydrogenases/reductases (SDR) family.</text>
</comment>
<dbReference type="InterPro" id="IPR036291">
    <property type="entry name" value="NAD(P)-bd_dom_sf"/>
</dbReference>
<dbReference type="Proteomes" id="UP000053660">
    <property type="component" value="Unassembled WGS sequence"/>
</dbReference>
<keyword evidence="2" id="KW-0560">Oxidoreductase</keyword>
<dbReference type="InterPro" id="IPR002347">
    <property type="entry name" value="SDR_fam"/>
</dbReference>
<keyword evidence="4" id="KW-1185">Reference proteome</keyword>
<dbReference type="PANTHER" id="PTHR24320">
    <property type="entry name" value="RETINOL DEHYDROGENASE"/>
    <property type="match status" value="1"/>
</dbReference>
<dbReference type="SUPFAM" id="SSF51735">
    <property type="entry name" value="NAD(P)-binding Rossmann-fold domains"/>
    <property type="match status" value="1"/>
</dbReference>
<sequence length="132" mass="14244">MAGKRVLITGASSGIGLSLAEQLASAGHEVTITVRDEEKAETTRTLLAEKQISKTMVCAFQVSVQIVHIDFSIWSSVLDGADDITQNKMIFDIVIFNAGTMFPEESTTADGIETCLQVGFYLPGKCTRLAGW</sequence>
<evidence type="ECO:0000313" key="4">
    <source>
        <dbReference type="Proteomes" id="UP000053660"/>
    </source>
</evidence>
<protein>
    <recommendedName>
        <fullName evidence="5">Oxidoreductase, short chain dehydrogenase/reductase family protein</fullName>
    </recommendedName>
</protein>
<dbReference type="Gene3D" id="3.40.50.720">
    <property type="entry name" value="NAD(P)-binding Rossmann-like Domain"/>
    <property type="match status" value="1"/>
</dbReference>
<dbReference type="PRINTS" id="PR00081">
    <property type="entry name" value="GDHRDH"/>
</dbReference>
<evidence type="ECO:0000256" key="1">
    <source>
        <dbReference type="ARBA" id="ARBA00006484"/>
    </source>
</evidence>
<evidence type="ECO:0000256" key="2">
    <source>
        <dbReference type="ARBA" id="ARBA00023002"/>
    </source>
</evidence>
<dbReference type="GO" id="GO:0016491">
    <property type="term" value="F:oxidoreductase activity"/>
    <property type="evidence" value="ECO:0007669"/>
    <property type="project" value="UniProtKB-KW"/>
</dbReference>
<dbReference type="AlphaFoldDB" id="A0A0B1SS99"/>
<reference evidence="3 4" key="1">
    <citation type="submission" date="2014-03" db="EMBL/GenBank/DDBJ databases">
        <title>Draft genome of the hookworm Oesophagostomum dentatum.</title>
        <authorList>
            <person name="Mitreva M."/>
        </authorList>
    </citation>
    <scope>NUCLEOTIDE SEQUENCE [LARGE SCALE GENOMIC DNA]</scope>
    <source>
        <strain evidence="3 4">OD-Hann</strain>
    </source>
</reference>
<dbReference type="OrthoDB" id="5857141at2759"/>
<dbReference type="Pfam" id="PF00106">
    <property type="entry name" value="adh_short"/>
    <property type="match status" value="1"/>
</dbReference>